<name>A0ABD5TYD3_9EURY</name>
<evidence type="ECO:0000313" key="1">
    <source>
        <dbReference type="EMBL" id="MFC6823825.1"/>
    </source>
</evidence>
<protein>
    <submittedName>
        <fullName evidence="1">HVO_2142 family zinc finger protein</fullName>
    </submittedName>
</protein>
<dbReference type="Proteomes" id="UP001596408">
    <property type="component" value="Unassembled WGS sequence"/>
</dbReference>
<reference evidence="1 2" key="1">
    <citation type="journal article" date="2019" name="Int. J. Syst. Evol. Microbiol.">
        <title>The Global Catalogue of Microorganisms (GCM) 10K type strain sequencing project: providing services to taxonomists for standard genome sequencing and annotation.</title>
        <authorList>
            <consortium name="The Broad Institute Genomics Platform"/>
            <consortium name="The Broad Institute Genome Sequencing Center for Infectious Disease"/>
            <person name="Wu L."/>
            <person name="Ma J."/>
        </authorList>
    </citation>
    <scope>NUCLEOTIDE SEQUENCE [LARGE SCALE GENOMIC DNA]</scope>
    <source>
        <strain evidence="1 2">YIM 94188</strain>
    </source>
</reference>
<sequence>MSIERPPAVPREWCPDCGEEMLFSGTQSAGYAQFFCEHCRYRRDRFVGVSAVEEAQVCDGERDGSASGAD</sequence>
<keyword evidence="2" id="KW-1185">Reference proteome</keyword>
<gene>
    <name evidence="1" type="ORF">ACFQEV_02280</name>
</gene>
<dbReference type="AlphaFoldDB" id="A0ABD5TYD3"/>
<accession>A0ABD5TYD3</accession>
<organism evidence="1 2">
    <name type="scientific">Halopelagius fulvigenes</name>
    <dbReference type="NCBI Taxonomy" id="1198324"/>
    <lineage>
        <taxon>Archaea</taxon>
        <taxon>Methanobacteriati</taxon>
        <taxon>Methanobacteriota</taxon>
        <taxon>Stenosarchaea group</taxon>
        <taxon>Halobacteria</taxon>
        <taxon>Halobacteriales</taxon>
        <taxon>Haloferacaceae</taxon>
    </lineage>
</organism>
<dbReference type="NCBIfam" id="NF041913">
    <property type="entry name" value="HVO_2142"/>
    <property type="match status" value="1"/>
</dbReference>
<evidence type="ECO:0000313" key="2">
    <source>
        <dbReference type="Proteomes" id="UP001596408"/>
    </source>
</evidence>
<proteinExistence type="predicted"/>
<dbReference type="InterPro" id="IPR049699">
    <property type="entry name" value="HVO_2142-like"/>
</dbReference>
<dbReference type="EMBL" id="JBHSXH010000009">
    <property type="protein sequence ID" value="MFC6823825.1"/>
    <property type="molecule type" value="Genomic_DNA"/>
</dbReference>
<dbReference type="RefSeq" id="WP_379692335.1">
    <property type="nucleotide sequence ID" value="NZ_JBHSXH010000009.1"/>
</dbReference>
<comment type="caution">
    <text evidence="1">The sequence shown here is derived from an EMBL/GenBank/DDBJ whole genome shotgun (WGS) entry which is preliminary data.</text>
</comment>